<sequence>VNPTNNRNTENVQPQAVQSESPVLISNPVTFPISEPAITLVSASKPNSKASIPYPSRRNNERNLEKANN</sequence>
<comment type="caution">
    <text evidence="2">The sequence shown here is derived from an EMBL/GenBank/DDBJ whole genome shotgun (WGS) entry which is preliminary data.</text>
</comment>
<feature type="compositionally biased region" description="Basic and acidic residues" evidence="1">
    <location>
        <begin position="58"/>
        <end position="69"/>
    </location>
</feature>
<feature type="compositionally biased region" description="Polar residues" evidence="1">
    <location>
        <begin position="1"/>
        <end position="21"/>
    </location>
</feature>
<reference evidence="2" key="1">
    <citation type="journal article" date="2019" name="Sci. Rep.">
        <title>Draft genome of Tanacetum cinerariifolium, the natural source of mosquito coil.</title>
        <authorList>
            <person name="Yamashiro T."/>
            <person name="Shiraishi A."/>
            <person name="Satake H."/>
            <person name="Nakayama K."/>
        </authorList>
    </citation>
    <scope>NUCLEOTIDE SEQUENCE</scope>
</reference>
<name>A0A699UFI7_TANCI</name>
<evidence type="ECO:0000256" key="1">
    <source>
        <dbReference type="SAM" id="MobiDB-lite"/>
    </source>
</evidence>
<protein>
    <recommendedName>
        <fullName evidence="3">Reverse transcriptase domain-containing protein</fullName>
    </recommendedName>
</protein>
<organism evidence="2">
    <name type="scientific">Tanacetum cinerariifolium</name>
    <name type="common">Dalmatian daisy</name>
    <name type="synonym">Chrysanthemum cinerariifolium</name>
    <dbReference type="NCBI Taxonomy" id="118510"/>
    <lineage>
        <taxon>Eukaryota</taxon>
        <taxon>Viridiplantae</taxon>
        <taxon>Streptophyta</taxon>
        <taxon>Embryophyta</taxon>
        <taxon>Tracheophyta</taxon>
        <taxon>Spermatophyta</taxon>
        <taxon>Magnoliopsida</taxon>
        <taxon>eudicotyledons</taxon>
        <taxon>Gunneridae</taxon>
        <taxon>Pentapetalae</taxon>
        <taxon>asterids</taxon>
        <taxon>campanulids</taxon>
        <taxon>Asterales</taxon>
        <taxon>Asteraceae</taxon>
        <taxon>Asteroideae</taxon>
        <taxon>Anthemideae</taxon>
        <taxon>Anthemidinae</taxon>
        <taxon>Tanacetum</taxon>
    </lineage>
</organism>
<dbReference type="EMBL" id="BKCJ011332783">
    <property type="protein sequence ID" value="GFD21865.1"/>
    <property type="molecule type" value="Genomic_DNA"/>
</dbReference>
<feature type="region of interest" description="Disordered" evidence="1">
    <location>
        <begin position="42"/>
        <end position="69"/>
    </location>
</feature>
<feature type="region of interest" description="Disordered" evidence="1">
    <location>
        <begin position="1"/>
        <end position="23"/>
    </location>
</feature>
<accession>A0A699UFI7</accession>
<dbReference type="AlphaFoldDB" id="A0A699UFI7"/>
<proteinExistence type="predicted"/>
<evidence type="ECO:0000313" key="2">
    <source>
        <dbReference type="EMBL" id="GFD21865.1"/>
    </source>
</evidence>
<feature type="non-terminal residue" evidence="2">
    <location>
        <position position="1"/>
    </location>
</feature>
<evidence type="ECO:0008006" key="3">
    <source>
        <dbReference type="Google" id="ProtNLM"/>
    </source>
</evidence>
<gene>
    <name evidence="2" type="ORF">Tci_893834</name>
</gene>